<dbReference type="Gene3D" id="3.30.420.10">
    <property type="entry name" value="Ribonuclease H-like superfamily/Ribonuclease H"/>
    <property type="match status" value="1"/>
</dbReference>
<dbReference type="Pfam" id="PF00929">
    <property type="entry name" value="RNase_T"/>
    <property type="match status" value="1"/>
</dbReference>
<dbReference type="SUPFAM" id="SSF53098">
    <property type="entry name" value="Ribonuclease H-like"/>
    <property type="match status" value="1"/>
</dbReference>
<organism evidence="8 9">
    <name type="scientific">Chara braunii</name>
    <name type="common">Braun's stonewort</name>
    <dbReference type="NCBI Taxonomy" id="69332"/>
    <lineage>
        <taxon>Eukaryota</taxon>
        <taxon>Viridiplantae</taxon>
        <taxon>Streptophyta</taxon>
        <taxon>Charophyceae</taxon>
        <taxon>Charales</taxon>
        <taxon>Characeae</taxon>
        <taxon>Chara</taxon>
    </lineage>
</organism>
<keyword evidence="3" id="KW-0540">Nuclease</keyword>
<dbReference type="Gramene" id="GBG85051">
    <property type="protein sequence ID" value="GBG85051"/>
    <property type="gene ID" value="CBR_g39514"/>
</dbReference>
<dbReference type="Proteomes" id="UP000265515">
    <property type="component" value="Unassembled WGS sequence"/>
</dbReference>
<evidence type="ECO:0000313" key="8">
    <source>
        <dbReference type="EMBL" id="GBG85051.1"/>
    </source>
</evidence>
<dbReference type="GO" id="GO:0005634">
    <property type="term" value="C:nucleus"/>
    <property type="evidence" value="ECO:0007669"/>
    <property type="project" value="UniProtKB-SubCell"/>
</dbReference>
<evidence type="ECO:0000256" key="2">
    <source>
        <dbReference type="ARBA" id="ARBA00006357"/>
    </source>
</evidence>
<dbReference type="CDD" id="cd06145">
    <property type="entry name" value="REX1_like"/>
    <property type="match status" value="1"/>
</dbReference>
<dbReference type="PANTHER" id="PTHR12801:SF157">
    <property type="entry name" value="SMALL RNA DEGRADING NUCLEASE 5"/>
    <property type="match status" value="1"/>
</dbReference>
<reference evidence="8 9" key="1">
    <citation type="journal article" date="2018" name="Cell">
        <title>The Chara Genome: Secondary Complexity and Implications for Plant Terrestrialization.</title>
        <authorList>
            <person name="Nishiyama T."/>
            <person name="Sakayama H."/>
            <person name="Vries J.D."/>
            <person name="Buschmann H."/>
            <person name="Saint-Marcoux D."/>
            <person name="Ullrich K.K."/>
            <person name="Haas F.B."/>
            <person name="Vanderstraeten L."/>
            <person name="Becker D."/>
            <person name="Lang D."/>
            <person name="Vosolsobe S."/>
            <person name="Rombauts S."/>
            <person name="Wilhelmsson P.K.I."/>
            <person name="Janitza P."/>
            <person name="Kern R."/>
            <person name="Heyl A."/>
            <person name="Rumpler F."/>
            <person name="Villalobos L.I.A.C."/>
            <person name="Clay J.M."/>
            <person name="Skokan R."/>
            <person name="Toyoda A."/>
            <person name="Suzuki Y."/>
            <person name="Kagoshima H."/>
            <person name="Schijlen E."/>
            <person name="Tajeshwar N."/>
            <person name="Catarino B."/>
            <person name="Hetherington A.J."/>
            <person name="Saltykova A."/>
            <person name="Bonnot C."/>
            <person name="Breuninger H."/>
            <person name="Symeonidi A."/>
            <person name="Radhakrishnan G.V."/>
            <person name="Van Nieuwerburgh F."/>
            <person name="Deforce D."/>
            <person name="Chang C."/>
            <person name="Karol K.G."/>
            <person name="Hedrich R."/>
            <person name="Ulvskov P."/>
            <person name="Glockner G."/>
            <person name="Delwiche C.F."/>
            <person name="Petrasek J."/>
            <person name="Van de Peer Y."/>
            <person name="Friml J."/>
            <person name="Beilby M."/>
            <person name="Dolan L."/>
            <person name="Kohara Y."/>
            <person name="Sugano S."/>
            <person name="Fujiyama A."/>
            <person name="Delaux P.-M."/>
            <person name="Quint M."/>
            <person name="TheiBen G."/>
            <person name="Hagemann M."/>
            <person name="Harholt J."/>
            <person name="Dunand C."/>
            <person name="Zachgo S."/>
            <person name="Langdale J."/>
            <person name="Maumus F."/>
            <person name="Straeten D.V.D."/>
            <person name="Gould S.B."/>
            <person name="Rensing S.A."/>
        </authorList>
    </citation>
    <scope>NUCLEOTIDE SEQUENCE [LARGE SCALE GENOMIC DNA]</scope>
    <source>
        <strain evidence="8 9">S276</strain>
    </source>
</reference>
<dbReference type="GO" id="GO:0003676">
    <property type="term" value="F:nucleic acid binding"/>
    <property type="evidence" value="ECO:0007669"/>
    <property type="project" value="InterPro"/>
</dbReference>
<dbReference type="InterPro" id="IPR012337">
    <property type="entry name" value="RNaseH-like_sf"/>
</dbReference>
<accession>A0A388LS10</accession>
<feature type="domain" description="Exonuclease" evidence="7">
    <location>
        <begin position="222"/>
        <end position="382"/>
    </location>
</feature>
<dbReference type="InterPro" id="IPR036397">
    <property type="entry name" value="RNaseH_sf"/>
</dbReference>
<keyword evidence="9" id="KW-1185">Reference proteome</keyword>
<dbReference type="STRING" id="69332.A0A388LS10"/>
<dbReference type="InterPro" id="IPR047021">
    <property type="entry name" value="REXO1/3/4-like"/>
</dbReference>
<comment type="caution">
    <text evidence="8">The sequence shown here is derived from an EMBL/GenBank/DDBJ whole genome shotgun (WGS) entry which is preliminary data.</text>
</comment>
<protein>
    <recommendedName>
        <fullName evidence="7">Exonuclease domain-containing protein</fullName>
    </recommendedName>
</protein>
<dbReference type="PANTHER" id="PTHR12801">
    <property type="entry name" value="RNA EXONUCLEASE REXO1 / RECO3 FAMILY MEMBER-RELATED"/>
    <property type="match status" value="1"/>
</dbReference>
<keyword evidence="4" id="KW-0378">Hydrolase</keyword>
<sequence>MDKFDMVNFDMVNFDMDNFAGGPDSSAGGSSKKLKKQRQLVFAGKGTRNDYFDVYGPTARAELSFTTSQVPCNEIRIQDISQLILWVLGEAPNPRWVFVKNKPLISKVVLVLLSGLDAALFNARPDLFPGLSRCFGKPCTVSAINPVIDSLATASALLSFPSNKKPPAKRKGTAAFLEGLREKKQVLPDSESRAEVLKRLRLMMGDGFLFTQPPERGKVFHEMAALDCEMCQTQEGLEVTRISMVDTNGKVLLDRLVKPKNPITDYLTQYSGITPELLNDVTTTLADVQKDFLKLVSADTFLVGHSLDSDLKALQIVHHRVIDTAFIYPHPRGPPFRPALRILSEMFLKRKIQDRRKLGHDSIEDARAAMDLTKLKIHNGPSFGEPSSKLGESLVAQLGEYGRRCSLVDKAKALHRLVKGTASAIQCSTDEDVLSKASKEAQSDKVSFVWARFSDLSSFYEQRSRSLDAVATEAAELAAMMTCTSSTAIEGRIKQDTAAEAIDDEPDNAEDDPCAEGSDAVTHLSNGAALAKSTTSGSDVIARRLPWMEPRVSAELEKQLRMVDARVAALHEALPTNSLFIVATGHGDTALVRR</sequence>
<dbReference type="EMBL" id="BFEA01000502">
    <property type="protein sequence ID" value="GBG85051.1"/>
    <property type="molecule type" value="Genomic_DNA"/>
</dbReference>
<proteinExistence type="inferred from homology"/>
<dbReference type="OMA" id="WTQFSKL"/>
<dbReference type="SMART" id="SM00479">
    <property type="entry name" value="EXOIII"/>
    <property type="match status" value="1"/>
</dbReference>
<evidence type="ECO:0000256" key="4">
    <source>
        <dbReference type="ARBA" id="ARBA00022801"/>
    </source>
</evidence>
<comment type="subcellular location">
    <subcellularLocation>
        <location evidence="1">Nucleus</location>
    </subcellularLocation>
</comment>
<dbReference type="FunFam" id="3.30.420.10:FF:000019">
    <property type="entry name" value="RNA exonuclease NEF-sp"/>
    <property type="match status" value="1"/>
</dbReference>
<dbReference type="GO" id="GO:0004527">
    <property type="term" value="F:exonuclease activity"/>
    <property type="evidence" value="ECO:0007669"/>
    <property type="project" value="UniProtKB-KW"/>
</dbReference>
<gene>
    <name evidence="8" type="ORF">CBR_g39514</name>
</gene>
<evidence type="ECO:0000256" key="3">
    <source>
        <dbReference type="ARBA" id="ARBA00022722"/>
    </source>
</evidence>
<name>A0A388LS10_CHABU</name>
<dbReference type="InterPro" id="IPR034922">
    <property type="entry name" value="REX1-like_exo"/>
</dbReference>
<evidence type="ECO:0000313" key="9">
    <source>
        <dbReference type="Proteomes" id="UP000265515"/>
    </source>
</evidence>
<comment type="similarity">
    <text evidence="2">Belongs to the REXO1/REXO3 family.</text>
</comment>
<evidence type="ECO:0000256" key="1">
    <source>
        <dbReference type="ARBA" id="ARBA00004123"/>
    </source>
</evidence>
<evidence type="ECO:0000256" key="6">
    <source>
        <dbReference type="ARBA" id="ARBA00023242"/>
    </source>
</evidence>
<keyword evidence="6" id="KW-0539">Nucleus</keyword>
<keyword evidence="5" id="KW-0269">Exonuclease</keyword>
<dbReference type="InterPro" id="IPR013520">
    <property type="entry name" value="Ribonucl_H"/>
</dbReference>
<evidence type="ECO:0000259" key="7">
    <source>
        <dbReference type="SMART" id="SM00479"/>
    </source>
</evidence>
<dbReference type="OrthoDB" id="206335at2759"/>
<evidence type="ECO:0000256" key="5">
    <source>
        <dbReference type="ARBA" id="ARBA00022839"/>
    </source>
</evidence>
<dbReference type="AlphaFoldDB" id="A0A388LS10"/>